<dbReference type="Proteomes" id="UP000233553">
    <property type="component" value="Unassembled WGS sequence"/>
</dbReference>
<accession>A0A2N0WIB3</accession>
<evidence type="ECO:0000313" key="2">
    <source>
        <dbReference type="Proteomes" id="UP000233553"/>
    </source>
</evidence>
<name>A0A2N0WIB3_9GAMM</name>
<dbReference type="RefSeq" id="WP_101235727.1">
    <property type="nucleotide sequence ID" value="NZ_PISJ01000005.1"/>
</dbReference>
<organism evidence="1 2">
    <name type="scientific">Acinetobacter proteolyticus</name>
    <dbReference type="NCBI Taxonomy" id="1776741"/>
    <lineage>
        <taxon>Bacteria</taxon>
        <taxon>Pseudomonadati</taxon>
        <taxon>Pseudomonadota</taxon>
        <taxon>Gammaproteobacteria</taxon>
        <taxon>Moraxellales</taxon>
        <taxon>Moraxellaceae</taxon>
        <taxon>Acinetobacter</taxon>
    </lineage>
</organism>
<gene>
    <name evidence="1" type="ORF">CW311_04245</name>
</gene>
<proteinExistence type="predicted"/>
<dbReference type="EMBL" id="PISJ01000005">
    <property type="protein sequence ID" value="PKF35506.1"/>
    <property type="molecule type" value="Genomic_DNA"/>
</dbReference>
<protein>
    <submittedName>
        <fullName evidence="1">Uncharacterized protein</fullName>
    </submittedName>
</protein>
<evidence type="ECO:0000313" key="1">
    <source>
        <dbReference type="EMBL" id="PKF35506.1"/>
    </source>
</evidence>
<dbReference type="Pfam" id="PF11672">
    <property type="entry name" value="DUF3268"/>
    <property type="match status" value="1"/>
</dbReference>
<sequence length="138" mass="15246">MTNPICPYCESTSELVKGSVIYPKRPDLADLDMYQCAPCSAYVGCHEGTLKPLGRLANAELRQWKMNVHKVFDPLWRSGAMKRGDAYKALAEEMGIERKDCHVGMFSVDQCKQAYAICKKGALIGALVNNMKSKAVAV</sequence>
<dbReference type="AlphaFoldDB" id="A0A2N0WIB3"/>
<reference evidence="1 2" key="1">
    <citation type="submission" date="2017-12" db="EMBL/GenBank/DDBJ databases">
        <title>Draft Genome sequences of multiple microbial strains isolated from spacecraft associated surfaces.</title>
        <authorList>
            <person name="Seuylemezian A."/>
            <person name="Vaishampayan P."/>
            <person name="Venkateswaran K."/>
        </authorList>
    </citation>
    <scope>NUCLEOTIDE SEQUENCE [LARGE SCALE GENOMIC DNA]</scope>
    <source>
        <strain evidence="1 2">2P01AA</strain>
    </source>
</reference>
<comment type="caution">
    <text evidence="1">The sequence shown here is derived from an EMBL/GenBank/DDBJ whole genome shotgun (WGS) entry which is preliminary data.</text>
</comment>
<dbReference type="InterPro" id="IPR021686">
    <property type="entry name" value="DUF3268"/>
</dbReference>